<evidence type="ECO:0000313" key="3">
    <source>
        <dbReference type="Proteomes" id="UP000245942"/>
    </source>
</evidence>
<feature type="transmembrane region" description="Helical" evidence="1">
    <location>
        <begin position="44"/>
        <end position="68"/>
    </location>
</feature>
<name>A0A316U8U7_9BASI</name>
<organism evidence="2 3">
    <name type="scientific">Pseudomicrostroma glucosiphilum</name>
    <dbReference type="NCBI Taxonomy" id="1684307"/>
    <lineage>
        <taxon>Eukaryota</taxon>
        <taxon>Fungi</taxon>
        <taxon>Dikarya</taxon>
        <taxon>Basidiomycota</taxon>
        <taxon>Ustilaginomycotina</taxon>
        <taxon>Exobasidiomycetes</taxon>
        <taxon>Microstromatales</taxon>
        <taxon>Microstromatales incertae sedis</taxon>
        <taxon>Pseudomicrostroma</taxon>
    </lineage>
</organism>
<keyword evidence="1" id="KW-1133">Transmembrane helix</keyword>
<protein>
    <submittedName>
        <fullName evidence="2">Uncharacterized protein</fullName>
    </submittedName>
</protein>
<dbReference type="GeneID" id="37011192"/>
<keyword evidence="1" id="KW-0812">Transmembrane</keyword>
<dbReference type="RefSeq" id="XP_025348418.1">
    <property type="nucleotide sequence ID" value="XM_025489458.1"/>
</dbReference>
<dbReference type="AlphaFoldDB" id="A0A316U8U7"/>
<proteinExistence type="predicted"/>
<dbReference type="Proteomes" id="UP000245942">
    <property type="component" value="Unassembled WGS sequence"/>
</dbReference>
<evidence type="ECO:0000313" key="2">
    <source>
        <dbReference type="EMBL" id="PWN21258.1"/>
    </source>
</evidence>
<keyword evidence="1" id="KW-0472">Membrane</keyword>
<keyword evidence="3" id="KW-1185">Reference proteome</keyword>
<evidence type="ECO:0000256" key="1">
    <source>
        <dbReference type="SAM" id="Phobius"/>
    </source>
</evidence>
<sequence length="116" mass="12528">MDDKTQVNKLALSAPTIARGSPWQRPQAPNQHSSTQVRLLLPHVLYLLCLMSTITMSSPLLSCTSSYLRIFTGAMNSRKWQAIGVSVASAASLSLPPSDLSGAIVIFYPLRNATVV</sequence>
<reference evidence="2 3" key="1">
    <citation type="journal article" date="2018" name="Mol. Biol. Evol.">
        <title>Broad Genomic Sampling Reveals a Smut Pathogenic Ancestry of the Fungal Clade Ustilaginomycotina.</title>
        <authorList>
            <person name="Kijpornyongpan T."/>
            <person name="Mondo S.J."/>
            <person name="Barry K."/>
            <person name="Sandor L."/>
            <person name="Lee J."/>
            <person name="Lipzen A."/>
            <person name="Pangilinan J."/>
            <person name="LaButti K."/>
            <person name="Hainaut M."/>
            <person name="Henrissat B."/>
            <person name="Grigoriev I.V."/>
            <person name="Spatafora J.W."/>
            <person name="Aime M.C."/>
        </authorList>
    </citation>
    <scope>NUCLEOTIDE SEQUENCE [LARGE SCALE GENOMIC DNA]</scope>
    <source>
        <strain evidence="2 3">MCA 4718</strain>
    </source>
</reference>
<dbReference type="EMBL" id="KZ819325">
    <property type="protein sequence ID" value="PWN21258.1"/>
    <property type="molecule type" value="Genomic_DNA"/>
</dbReference>
<accession>A0A316U8U7</accession>
<gene>
    <name evidence="2" type="ORF">BCV69DRAFT_164561</name>
</gene>